<evidence type="ECO:0000313" key="1">
    <source>
        <dbReference type="EMBL" id="KAH6927871.1"/>
    </source>
</evidence>
<evidence type="ECO:0000313" key="2">
    <source>
        <dbReference type="Proteomes" id="UP000821845"/>
    </source>
</evidence>
<dbReference type="EMBL" id="CM023486">
    <property type="protein sequence ID" value="KAH6927871.1"/>
    <property type="molecule type" value="Genomic_DNA"/>
</dbReference>
<comment type="caution">
    <text evidence="1">The sequence shown here is derived from an EMBL/GenBank/DDBJ whole genome shotgun (WGS) entry which is preliminary data.</text>
</comment>
<sequence length="99" mass="10647">MRRSCPNSRANRGSQVPPKVREEIILQYGGGTSKRTAFRAAVPPTRQPSSLRWGASRLVALRDFAALCDLRSKNGRLASPVGRGDVAGGLPLSQLTGFK</sequence>
<gene>
    <name evidence="1" type="ORF">HPB50_009760</name>
</gene>
<accession>A0ACB7RYU7</accession>
<name>A0ACB7RYU7_HYAAI</name>
<dbReference type="Proteomes" id="UP000821845">
    <property type="component" value="Chromosome 6"/>
</dbReference>
<reference evidence="1" key="1">
    <citation type="submission" date="2020-05" db="EMBL/GenBank/DDBJ databases">
        <title>Large-scale comparative analyses of tick genomes elucidate their genetic diversity and vector capacities.</title>
        <authorList>
            <person name="Jia N."/>
            <person name="Wang J."/>
            <person name="Shi W."/>
            <person name="Du L."/>
            <person name="Sun Y."/>
            <person name="Zhan W."/>
            <person name="Jiang J."/>
            <person name="Wang Q."/>
            <person name="Zhang B."/>
            <person name="Ji P."/>
            <person name="Sakyi L.B."/>
            <person name="Cui X."/>
            <person name="Yuan T."/>
            <person name="Jiang B."/>
            <person name="Yang W."/>
            <person name="Lam T.T.-Y."/>
            <person name="Chang Q."/>
            <person name="Ding S."/>
            <person name="Wang X."/>
            <person name="Zhu J."/>
            <person name="Ruan X."/>
            <person name="Zhao L."/>
            <person name="Wei J."/>
            <person name="Que T."/>
            <person name="Du C."/>
            <person name="Cheng J."/>
            <person name="Dai P."/>
            <person name="Han X."/>
            <person name="Huang E."/>
            <person name="Gao Y."/>
            <person name="Liu J."/>
            <person name="Shao H."/>
            <person name="Ye R."/>
            <person name="Li L."/>
            <person name="Wei W."/>
            <person name="Wang X."/>
            <person name="Wang C."/>
            <person name="Yang T."/>
            <person name="Huo Q."/>
            <person name="Li W."/>
            <person name="Guo W."/>
            <person name="Chen H."/>
            <person name="Zhou L."/>
            <person name="Ni X."/>
            <person name="Tian J."/>
            <person name="Zhou Y."/>
            <person name="Sheng Y."/>
            <person name="Liu T."/>
            <person name="Pan Y."/>
            <person name="Xia L."/>
            <person name="Li J."/>
            <person name="Zhao F."/>
            <person name="Cao W."/>
        </authorList>
    </citation>
    <scope>NUCLEOTIDE SEQUENCE</scope>
    <source>
        <strain evidence="1">Hyas-2018</strain>
    </source>
</reference>
<protein>
    <submittedName>
        <fullName evidence="1">Uncharacterized protein</fullName>
    </submittedName>
</protein>
<keyword evidence="2" id="KW-1185">Reference proteome</keyword>
<organism evidence="1 2">
    <name type="scientific">Hyalomma asiaticum</name>
    <name type="common">Tick</name>
    <dbReference type="NCBI Taxonomy" id="266040"/>
    <lineage>
        <taxon>Eukaryota</taxon>
        <taxon>Metazoa</taxon>
        <taxon>Ecdysozoa</taxon>
        <taxon>Arthropoda</taxon>
        <taxon>Chelicerata</taxon>
        <taxon>Arachnida</taxon>
        <taxon>Acari</taxon>
        <taxon>Parasitiformes</taxon>
        <taxon>Ixodida</taxon>
        <taxon>Ixodoidea</taxon>
        <taxon>Ixodidae</taxon>
        <taxon>Hyalomminae</taxon>
        <taxon>Hyalomma</taxon>
    </lineage>
</organism>
<proteinExistence type="predicted"/>